<dbReference type="AlphaFoldDB" id="D8LMA6"/>
<dbReference type="EMBL" id="FN649728">
    <property type="protein sequence ID" value="CBN77516.1"/>
    <property type="molecule type" value="Genomic_DNA"/>
</dbReference>
<keyword evidence="1" id="KW-0677">Repeat</keyword>
<evidence type="ECO:0000256" key="1">
    <source>
        <dbReference type="ARBA" id="ARBA00022737"/>
    </source>
</evidence>
<gene>
    <name evidence="4" type="ORF">Esi_0004_0068</name>
</gene>
<dbReference type="InterPro" id="IPR036770">
    <property type="entry name" value="Ankyrin_rpt-contain_sf"/>
</dbReference>
<dbReference type="PANTHER" id="PTHR24198:SF165">
    <property type="entry name" value="ANKYRIN REPEAT-CONTAINING PROTEIN-RELATED"/>
    <property type="match status" value="1"/>
</dbReference>
<feature type="repeat" description="ANK" evidence="3">
    <location>
        <begin position="39"/>
        <end position="71"/>
    </location>
</feature>
<dbReference type="PROSITE" id="PS50297">
    <property type="entry name" value="ANK_REP_REGION"/>
    <property type="match status" value="2"/>
</dbReference>
<reference evidence="4 5" key="1">
    <citation type="journal article" date="2010" name="Nature">
        <title>The Ectocarpus genome and the independent evolution of multicellularity in brown algae.</title>
        <authorList>
            <person name="Cock J.M."/>
            <person name="Sterck L."/>
            <person name="Rouze P."/>
            <person name="Scornet D."/>
            <person name="Allen A.E."/>
            <person name="Amoutzias G."/>
            <person name="Anthouard V."/>
            <person name="Artiguenave F."/>
            <person name="Aury J.M."/>
            <person name="Badger J.H."/>
            <person name="Beszteri B."/>
            <person name="Billiau K."/>
            <person name="Bonnet E."/>
            <person name="Bothwell J.H."/>
            <person name="Bowler C."/>
            <person name="Boyen C."/>
            <person name="Brownlee C."/>
            <person name="Carrano C.J."/>
            <person name="Charrier B."/>
            <person name="Cho G.Y."/>
            <person name="Coelho S.M."/>
            <person name="Collen J."/>
            <person name="Corre E."/>
            <person name="Da Silva C."/>
            <person name="Delage L."/>
            <person name="Delaroque N."/>
            <person name="Dittami S.M."/>
            <person name="Doulbeau S."/>
            <person name="Elias M."/>
            <person name="Farnham G."/>
            <person name="Gachon C.M."/>
            <person name="Gschloessl B."/>
            <person name="Heesch S."/>
            <person name="Jabbari K."/>
            <person name="Jubin C."/>
            <person name="Kawai H."/>
            <person name="Kimura K."/>
            <person name="Kloareg B."/>
            <person name="Kupper F.C."/>
            <person name="Lang D."/>
            <person name="Le Bail A."/>
            <person name="Leblanc C."/>
            <person name="Lerouge P."/>
            <person name="Lohr M."/>
            <person name="Lopez P.J."/>
            <person name="Martens C."/>
            <person name="Maumus F."/>
            <person name="Michel G."/>
            <person name="Miranda-Saavedra D."/>
            <person name="Morales J."/>
            <person name="Moreau H."/>
            <person name="Motomura T."/>
            <person name="Nagasato C."/>
            <person name="Napoli C.A."/>
            <person name="Nelson D.R."/>
            <person name="Nyvall-Collen P."/>
            <person name="Peters A.F."/>
            <person name="Pommier C."/>
            <person name="Potin P."/>
            <person name="Poulain J."/>
            <person name="Quesneville H."/>
            <person name="Read B."/>
            <person name="Rensing S.A."/>
            <person name="Ritter A."/>
            <person name="Rousvoal S."/>
            <person name="Samanta M."/>
            <person name="Samson G."/>
            <person name="Schroeder D.C."/>
            <person name="Segurens B."/>
            <person name="Strittmatter M."/>
            <person name="Tonon T."/>
            <person name="Tregear J.W."/>
            <person name="Valentin K."/>
            <person name="von Dassow P."/>
            <person name="Yamagishi T."/>
            <person name="Van de Peer Y."/>
            <person name="Wincker P."/>
        </authorList>
    </citation>
    <scope>NUCLEOTIDE SEQUENCE [LARGE SCALE GENOMIC DNA]</scope>
    <source>
        <strain evidence="5">Ec32 / CCAP1310/4</strain>
    </source>
</reference>
<keyword evidence="2 3" id="KW-0040">ANK repeat</keyword>
<dbReference type="PANTHER" id="PTHR24198">
    <property type="entry name" value="ANKYRIN REPEAT AND PROTEIN KINASE DOMAIN-CONTAINING PROTEIN"/>
    <property type="match status" value="1"/>
</dbReference>
<dbReference type="EMBL" id="FN648596">
    <property type="protein sequence ID" value="CBN77516.1"/>
    <property type="molecule type" value="Genomic_DNA"/>
</dbReference>
<evidence type="ECO:0000256" key="2">
    <source>
        <dbReference type="ARBA" id="ARBA00023043"/>
    </source>
</evidence>
<evidence type="ECO:0000313" key="4">
    <source>
        <dbReference type="EMBL" id="CBN77516.1"/>
    </source>
</evidence>
<evidence type="ECO:0000313" key="5">
    <source>
        <dbReference type="Proteomes" id="UP000002630"/>
    </source>
</evidence>
<dbReference type="PROSITE" id="PS50088">
    <property type="entry name" value="ANK_REPEAT"/>
    <property type="match status" value="2"/>
</dbReference>
<name>D8LMA6_ECTSI</name>
<dbReference type="InParanoid" id="D8LMA6"/>
<dbReference type="Gene3D" id="1.25.40.20">
    <property type="entry name" value="Ankyrin repeat-containing domain"/>
    <property type="match status" value="2"/>
</dbReference>
<dbReference type="eggNOG" id="KOG4177">
    <property type="taxonomic scope" value="Eukaryota"/>
</dbReference>
<dbReference type="Pfam" id="PF12796">
    <property type="entry name" value="Ank_2"/>
    <property type="match status" value="2"/>
</dbReference>
<dbReference type="SMART" id="SM00248">
    <property type="entry name" value="ANK"/>
    <property type="match status" value="7"/>
</dbReference>
<organism evidence="4 5">
    <name type="scientific">Ectocarpus siliculosus</name>
    <name type="common">Brown alga</name>
    <name type="synonym">Conferva siliculosa</name>
    <dbReference type="NCBI Taxonomy" id="2880"/>
    <lineage>
        <taxon>Eukaryota</taxon>
        <taxon>Sar</taxon>
        <taxon>Stramenopiles</taxon>
        <taxon>Ochrophyta</taxon>
        <taxon>PX clade</taxon>
        <taxon>Phaeophyceae</taxon>
        <taxon>Ectocarpales</taxon>
        <taxon>Ectocarpaceae</taxon>
        <taxon>Ectocarpus</taxon>
    </lineage>
</organism>
<dbReference type="OrthoDB" id="194358at2759"/>
<dbReference type="SUPFAM" id="SSF48403">
    <property type="entry name" value="Ankyrin repeat"/>
    <property type="match status" value="1"/>
</dbReference>
<accession>D8LMA6</accession>
<dbReference type="Proteomes" id="UP000002630">
    <property type="component" value="Linkage Group LG03"/>
</dbReference>
<dbReference type="InterPro" id="IPR002110">
    <property type="entry name" value="Ankyrin_rpt"/>
</dbReference>
<feature type="repeat" description="ANK" evidence="3">
    <location>
        <begin position="91"/>
        <end position="123"/>
    </location>
</feature>
<dbReference type="STRING" id="2880.D8LMA6"/>
<protein>
    <submittedName>
        <fullName evidence="4">Similar to ankyrin 2,3/unc44</fullName>
    </submittedName>
</protein>
<sequence>MNREARKSGQLMNALVHGRLKDVTRMLAAGASLRASREENIHPMAVAAAHGHVHIIKALVRSGAEIEATCTSRVKSDGYCCETNPNWPYLNGFTALHIAAILGKVRAMLVLLQLGANPNSSDTRGVTPVMMACQGVRCCRPSTPNQAEMLNSLLKAGADVELEDGTGLLAIHFAASHCETQVVELLLSKAPSTLNHATHKGFTPLAAAAEWCRESTMSLLLSAGASDLSAWAEKGMNSLNAAAKLGKGSSVRFLLKNGFEAVGGKPAIADAMRTSVQYGHIDMLTILLNVEGDEKQEVWANQFVYCSHETVDVGLAPARDFPSTHAIMAIAFGCPLLHTAAKYCAIPAIRVLLSAGALAGKADYQGKVAEDAIGVYHHERNGSVEAAVRALLLKGPAFRARSWAWPATMNAALGRPSRNLHPSSVPKTPMGWQTFQQLDVKLFSRCFTWVRAHM</sequence>
<evidence type="ECO:0000256" key="3">
    <source>
        <dbReference type="PROSITE-ProRule" id="PRU00023"/>
    </source>
</evidence>
<proteinExistence type="predicted"/>
<keyword evidence="5" id="KW-1185">Reference proteome</keyword>